<dbReference type="InterPro" id="IPR041525">
    <property type="entry name" value="N/Namide_PRibTrfase"/>
</dbReference>
<dbReference type="InterPro" id="IPR013785">
    <property type="entry name" value="Aldolase_TIM"/>
</dbReference>
<dbReference type="PANTHER" id="PTHR11098">
    <property type="entry name" value="NICOTINATE PHOSPHORIBOSYLTRANSFERASE"/>
    <property type="match status" value="1"/>
</dbReference>
<evidence type="ECO:0000256" key="3">
    <source>
        <dbReference type="ARBA" id="ARBA00013236"/>
    </source>
</evidence>
<evidence type="ECO:0000256" key="9">
    <source>
        <dbReference type="RuleBase" id="RU365100"/>
    </source>
</evidence>
<comment type="caution">
    <text evidence="12">The sequence shown here is derived from an EMBL/GenBank/DDBJ whole genome shotgun (WGS) entry which is preliminary data.</text>
</comment>
<evidence type="ECO:0000256" key="2">
    <source>
        <dbReference type="ARBA" id="ARBA00010897"/>
    </source>
</evidence>
<keyword evidence="5 9" id="KW-0436">Ligase</keyword>
<dbReference type="Pfam" id="PF04095">
    <property type="entry name" value="NAPRTase"/>
    <property type="match status" value="1"/>
</dbReference>
<comment type="PTM">
    <text evidence="9">Transiently phosphorylated on a His residue during the reaction cycle. Phosphorylation strongly increases the affinity for substrates and increases the rate of nicotinate D-ribonucleotide production. Dephosphorylation regenerates the low-affinity form of the enzyme, leading to product release.</text>
</comment>
<evidence type="ECO:0000313" key="12">
    <source>
        <dbReference type="EMBL" id="EEP60527.1"/>
    </source>
</evidence>
<keyword evidence="6 9" id="KW-0662">Pyridine nucleotide biosynthesis</keyword>
<dbReference type="SUPFAM" id="SSF51690">
    <property type="entry name" value="Nicotinate/Quinolinate PRTase C-terminal domain-like"/>
    <property type="match status" value="1"/>
</dbReference>
<gene>
    <name evidence="12" type="primary">pncB</name>
    <name evidence="12" type="ORF">SULYE_0968</name>
</gene>
<evidence type="ECO:0000256" key="1">
    <source>
        <dbReference type="ARBA" id="ARBA00004952"/>
    </source>
</evidence>
<dbReference type="CDD" id="cd01570">
    <property type="entry name" value="NAPRTase_A"/>
    <property type="match status" value="1"/>
</dbReference>
<dbReference type="InterPro" id="IPR007229">
    <property type="entry name" value="Nic_PRibTrfase-Fam"/>
</dbReference>
<dbReference type="SUPFAM" id="SSF54675">
    <property type="entry name" value="Nicotinate/Quinolinate PRTase N-terminal domain-like"/>
    <property type="match status" value="1"/>
</dbReference>
<dbReference type="EMBL" id="ABZS01000083">
    <property type="protein sequence ID" value="EEP60527.1"/>
    <property type="molecule type" value="Genomic_DNA"/>
</dbReference>
<dbReference type="OrthoDB" id="9770610at2"/>
<dbReference type="EC" id="6.3.4.21" evidence="3 9"/>
<dbReference type="GO" id="GO:0004516">
    <property type="term" value="F:nicotinate phosphoribosyltransferase activity"/>
    <property type="evidence" value="ECO:0007669"/>
    <property type="project" value="UniProtKB-UniRule"/>
</dbReference>
<dbReference type="UniPathway" id="UPA00253">
    <property type="reaction ID" value="UER00457"/>
</dbReference>
<organism evidence="12 13">
    <name type="scientific">Sulfurihydrogenibium yellowstonense SS-5</name>
    <dbReference type="NCBI Taxonomy" id="432331"/>
    <lineage>
        <taxon>Bacteria</taxon>
        <taxon>Pseudomonadati</taxon>
        <taxon>Aquificota</taxon>
        <taxon>Aquificia</taxon>
        <taxon>Aquificales</taxon>
        <taxon>Hydrogenothermaceae</taxon>
        <taxon>Sulfurihydrogenibium</taxon>
    </lineage>
</organism>
<dbReference type="GO" id="GO:0047280">
    <property type="term" value="F:nicotinamide phosphoribosyltransferase activity"/>
    <property type="evidence" value="ECO:0007669"/>
    <property type="project" value="UniProtKB-ARBA"/>
</dbReference>
<dbReference type="GO" id="GO:0005829">
    <property type="term" value="C:cytosol"/>
    <property type="evidence" value="ECO:0007669"/>
    <property type="project" value="TreeGrafter"/>
</dbReference>
<reference evidence="12 13" key="1">
    <citation type="submission" date="2009-04" db="EMBL/GenBank/DDBJ databases">
        <authorList>
            <person name="Reysenbach A.-L."/>
            <person name="Heidelberg J.F."/>
            <person name="Nelson W.C."/>
        </authorList>
    </citation>
    <scope>NUCLEOTIDE SEQUENCE [LARGE SCALE GENOMIC DNA]</scope>
    <source>
        <strain evidence="12 13">SS-5</strain>
    </source>
</reference>
<dbReference type="InterPro" id="IPR040727">
    <property type="entry name" value="NAPRTase_N"/>
</dbReference>
<dbReference type="PIRSF" id="PIRSF000484">
    <property type="entry name" value="NAPRT"/>
    <property type="match status" value="1"/>
</dbReference>
<dbReference type="NCBIfam" id="TIGR01513">
    <property type="entry name" value="NAPRTase_put"/>
    <property type="match status" value="1"/>
</dbReference>
<comment type="pathway">
    <text evidence="1 9">Cofactor biosynthesis; NAD(+) biosynthesis; nicotinate D-ribonucleotide from nicotinate: step 1/1.</text>
</comment>
<dbReference type="Proteomes" id="UP000005540">
    <property type="component" value="Unassembled WGS sequence"/>
</dbReference>
<accession>C4FK68</accession>
<comment type="similarity">
    <text evidence="2 9">Belongs to the NAPRTase family.</text>
</comment>
<evidence type="ECO:0000259" key="10">
    <source>
        <dbReference type="Pfam" id="PF04095"/>
    </source>
</evidence>
<feature type="domain" description="Nicotinate/nicotinamide phosphoribosyltransferase" evidence="10">
    <location>
        <begin position="157"/>
        <end position="345"/>
    </location>
</feature>
<evidence type="ECO:0000256" key="8">
    <source>
        <dbReference type="ARBA" id="ARBA00048668"/>
    </source>
</evidence>
<feature type="domain" description="Nicotinate phosphoribosyltransferase N-terminal" evidence="11">
    <location>
        <begin position="14"/>
        <end position="135"/>
    </location>
</feature>
<keyword evidence="12" id="KW-0328">Glycosyltransferase</keyword>
<protein>
    <recommendedName>
        <fullName evidence="3 9">Nicotinate phosphoribosyltransferase</fullName>
        <ecNumber evidence="3 9">6.3.4.21</ecNumber>
    </recommendedName>
</protein>
<keyword evidence="4" id="KW-0597">Phosphoprotein</keyword>
<comment type="catalytic activity">
    <reaction evidence="8 9">
        <text>5-phospho-alpha-D-ribose 1-diphosphate + nicotinate + ATP + H2O = nicotinate beta-D-ribonucleotide + ADP + phosphate + diphosphate</text>
        <dbReference type="Rhea" id="RHEA:36163"/>
        <dbReference type="ChEBI" id="CHEBI:15377"/>
        <dbReference type="ChEBI" id="CHEBI:30616"/>
        <dbReference type="ChEBI" id="CHEBI:32544"/>
        <dbReference type="ChEBI" id="CHEBI:33019"/>
        <dbReference type="ChEBI" id="CHEBI:43474"/>
        <dbReference type="ChEBI" id="CHEBI:57502"/>
        <dbReference type="ChEBI" id="CHEBI:58017"/>
        <dbReference type="ChEBI" id="CHEBI:456216"/>
        <dbReference type="EC" id="6.3.4.21"/>
    </reaction>
</comment>
<dbReference type="FunFam" id="3.20.20.70:FF:000076">
    <property type="entry name" value="Nicotinate phosphoribosyltransferase"/>
    <property type="match status" value="1"/>
</dbReference>
<evidence type="ECO:0000256" key="5">
    <source>
        <dbReference type="ARBA" id="ARBA00022598"/>
    </source>
</evidence>
<dbReference type="InterPro" id="IPR036068">
    <property type="entry name" value="Nicotinate_pribotase-like_C"/>
</dbReference>
<dbReference type="NCBIfam" id="NF006696">
    <property type="entry name" value="PRK09243.1-3"/>
    <property type="match status" value="1"/>
</dbReference>
<sequence length="451" mass="51229">MTVNRFVNKDNMSLLTDLYELTMAQVYFNKGINGTAVFNFFIRPTNKRNYFLNAGLELLVDYLLNLKFTEEDIDFLRQTGRFSEEFLEYLRNFKFTGNLYAIDEGEIVFANEPIVQVEAPLIEAQIIETFLINTLQISILVATKAIRCYSVAEKAILVDFGLRRAHGTDAGMIASRSSYIGGFVGTSNVLAGKAFGIPIYGTMAHSFIMAHDTEEKAFEDFASVYPENTIFLVDTYDSLEGVKNAIKVAKKLGIKIKGIRLDSGDVATLSREARKLLDANGFRDAIIFVSGGINEYKIKELIQDKKAPIDGFGVGTELVTSADLPYLDCAYKLVEYERKPKIKLSRKKMTLPFKKQLFRIYKNGTIFKDIIGHFDEHFDDSVKMLKLYIENGELVRSLPSLKEIREKALINFKTVPNTFKSLNQYMTLTPEISQRLLKSAEELKEKLRLKQ</sequence>
<evidence type="ECO:0000256" key="4">
    <source>
        <dbReference type="ARBA" id="ARBA00022553"/>
    </source>
</evidence>
<dbReference type="GO" id="GO:0034355">
    <property type="term" value="P:NAD+ biosynthetic process via the salvage pathway"/>
    <property type="evidence" value="ECO:0007669"/>
    <property type="project" value="TreeGrafter"/>
</dbReference>
<keyword evidence="7 9" id="KW-0808">Transferase</keyword>
<dbReference type="Pfam" id="PF17767">
    <property type="entry name" value="NAPRTase_N"/>
    <property type="match status" value="1"/>
</dbReference>
<dbReference type="Gene3D" id="3.20.20.70">
    <property type="entry name" value="Aldolase class I"/>
    <property type="match status" value="1"/>
</dbReference>
<dbReference type="RefSeq" id="WP_007546959.1">
    <property type="nucleotide sequence ID" value="NZ_ABZS01000083.1"/>
</dbReference>
<name>C4FK68_9AQUI</name>
<evidence type="ECO:0000256" key="7">
    <source>
        <dbReference type="ARBA" id="ARBA00022679"/>
    </source>
</evidence>
<comment type="function">
    <text evidence="9">Catalyzes the first step in the biosynthesis of NAD from nicotinic acid, the ATP-dependent synthesis of beta-nicotinate D-ribonucleotide from nicotinate and 5-phospho-D-ribose 1-phosphate.</text>
</comment>
<dbReference type="PANTHER" id="PTHR11098:SF1">
    <property type="entry name" value="NICOTINATE PHOSPHORIBOSYLTRANSFERASE"/>
    <property type="match status" value="1"/>
</dbReference>
<dbReference type="Gene3D" id="3.20.140.10">
    <property type="entry name" value="nicotinate phosphoribosyltransferase"/>
    <property type="match status" value="1"/>
</dbReference>
<dbReference type="AlphaFoldDB" id="C4FK68"/>
<proteinExistence type="inferred from homology"/>
<evidence type="ECO:0000313" key="13">
    <source>
        <dbReference type="Proteomes" id="UP000005540"/>
    </source>
</evidence>
<evidence type="ECO:0000259" key="11">
    <source>
        <dbReference type="Pfam" id="PF17767"/>
    </source>
</evidence>
<dbReference type="NCBIfam" id="NF009131">
    <property type="entry name" value="PRK12484.1"/>
    <property type="match status" value="1"/>
</dbReference>
<keyword evidence="13" id="KW-1185">Reference proteome</keyword>
<dbReference type="InterPro" id="IPR006405">
    <property type="entry name" value="Nic_PRibTrfase_pncB"/>
</dbReference>
<evidence type="ECO:0000256" key="6">
    <source>
        <dbReference type="ARBA" id="ARBA00022642"/>
    </source>
</evidence>